<gene>
    <name evidence="1" type="ORF">T4D_16808</name>
</gene>
<evidence type="ECO:0000313" key="1">
    <source>
        <dbReference type="EMBL" id="KRY89904.1"/>
    </source>
</evidence>
<organism evidence="1 2">
    <name type="scientific">Trichinella pseudospiralis</name>
    <name type="common">Parasitic roundworm</name>
    <dbReference type="NCBI Taxonomy" id="6337"/>
    <lineage>
        <taxon>Eukaryota</taxon>
        <taxon>Metazoa</taxon>
        <taxon>Ecdysozoa</taxon>
        <taxon>Nematoda</taxon>
        <taxon>Enoplea</taxon>
        <taxon>Dorylaimia</taxon>
        <taxon>Trichinellida</taxon>
        <taxon>Trichinellidae</taxon>
        <taxon>Trichinella</taxon>
    </lineage>
</organism>
<evidence type="ECO:0000313" key="2">
    <source>
        <dbReference type="Proteomes" id="UP000054995"/>
    </source>
</evidence>
<keyword evidence="2" id="KW-1185">Reference proteome</keyword>
<dbReference type="Proteomes" id="UP000054995">
    <property type="component" value="Unassembled WGS sequence"/>
</dbReference>
<protein>
    <submittedName>
        <fullName evidence="1">Uncharacterized protein</fullName>
    </submittedName>
</protein>
<dbReference type="AlphaFoldDB" id="A0A0V1FV87"/>
<sequence length="78" mass="8830">MSASHRSCYTVCNNIVSAVFRLHRQKPSPAESCSSADGHHVSLGRKQSLLDKHVNERKNFIQNFNNFTLLFSNIVLDI</sequence>
<accession>A0A0V1FV87</accession>
<dbReference type="EMBL" id="JYDT01000026">
    <property type="protein sequence ID" value="KRY89904.1"/>
    <property type="molecule type" value="Genomic_DNA"/>
</dbReference>
<proteinExistence type="predicted"/>
<reference evidence="1 2" key="1">
    <citation type="submission" date="2015-01" db="EMBL/GenBank/DDBJ databases">
        <title>Evolution of Trichinella species and genotypes.</title>
        <authorList>
            <person name="Korhonen P.K."/>
            <person name="Edoardo P."/>
            <person name="Giuseppe L.R."/>
            <person name="Gasser R.B."/>
        </authorList>
    </citation>
    <scope>NUCLEOTIDE SEQUENCE [LARGE SCALE GENOMIC DNA]</scope>
    <source>
        <strain evidence="1">ISS470</strain>
    </source>
</reference>
<comment type="caution">
    <text evidence="1">The sequence shown here is derived from an EMBL/GenBank/DDBJ whole genome shotgun (WGS) entry which is preliminary data.</text>
</comment>
<name>A0A0V1FV87_TRIPS</name>